<evidence type="ECO:0000256" key="1">
    <source>
        <dbReference type="SAM" id="MobiDB-lite"/>
    </source>
</evidence>
<feature type="compositionally biased region" description="Basic and acidic residues" evidence="1">
    <location>
        <begin position="786"/>
        <end position="795"/>
    </location>
</feature>
<dbReference type="InterPro" id="IPR021840">
    <property type="entry name" value="DUF3433"/>
</dbReference>
<feature type="compositionally biased region" description="Polar residues" evidence="1">
    <location>
        <begin position="486"/>
        <end position="502"/>
    </location>
</feature>
<feature type="region of interest" description="Disordered" evidence="1">
    <location>
        <begin position="415"/>
        <end position="543"/>
    </location>
</feature>
<feature type="compositionally biased region" description="Polar residues" evidence="1">
    <location>
        <begin position="467"/>
        <end position="476"/>
    </location>
</feature>
<keyword evidence="2" id="KW-0472">Membrane</keyword>
<dbReference type="EMBL" id="JAUEDM010000009">
    <property type="protein sequence ID" value="KAK3312316.1"/>
    <property type="molecule type" value="Genomic_DNA"/>
</dbReference>
<feature type="compositionally biased region" description="Polar residues" evidence="1">
    <location>
        <begin position="318"/>
        <end position="327"/>
    </location>
</feature>
<reference evidence="3" key="2">
    <citation type="submission" date="2023-06" db="EMBL/GenBank/DDBJ databases">
        <authorList>
            <consortium name="Lawrence Berkeley National Laboratory"/>
            <person name="Haridas S."/>
            <person name="Hensen N."/>
            <person name="Bonometti L."/>
            <person name="Westerberg I."/>
            <person name="Brannstrom I.O."/>
            <person name="Guillou S."/>
            <person name="Cros-Aarteil S."/>
            <person name="Calhoun S."/>
            <person name="Kuo A."/>
            <person name="Mondo S."/>
            <person name="Pangilinan J."/>
            <person name="Riley R."/>
            <person name="Labutti K."/>
            <person name="Andreopoulos B."/>
            <person name="Lipzen A."/>
            <person name="Chen C."/>
            <person name="Yanf M."/>
            <person name="Daum C."/>
            <person name="Ng V."/>
            <person name="Clum A."/>
            <person name="Steindorff A."/>
            <person name="Ohm R."/>
            <person name="Martin F."/>
            <person name="Silar P."/>
            <person name="Natvig D."/>
            <person name="Lalanne C."/>
            <person name="Gautier V."/>
            <person name="Ament-Velasquez S.L."/>
            <person name="Kruys A."/>
            <person name="Hutchinson M.I."/>
            <person name="Powell A.J."/>
            <person name="Barry K."/>
            <person name="Miller A.N."/>
            <person name="Grigoriev I.V."/>
            <person name="Debuchy R."/>
            <person name="Gladieux P."/>
            <person name="Thoren M.H."/>
            <person name="Johannesson H."/>
        </authorList>
    </citation>
    <scope>NUCLEOTIDE SEQUENCE</scope>
    <source>
        <strain evidence="3">CBS 118394</strain>
    </source>
</reference>
<dbReference type="Pfam" id="PF11915">
    <property type="entry name" value="DUF3433"/>
    <property type="match status" value="1"/>
</dbReference>
<evidence type="ECO:0000256" key="2">
    <source>
        <dbReference type="SAM" id="Phobius"/>
    </source>
</evidence>
<organism evidence="3 4">
    <name type="scientific">Apodospora peruviana</name>
    <dbReference type="NCBI Taxonomy" id="516989"/>
    <lineage>
        <taxon>Eukaryota</taxon>
        <taxon>Fungi</taxon>
        <taxon>Dikarya</taxon>
        <taxon>Ascomycota</taxon>
        <taxon>Pezizomycotina</taxon>
        <taxon>Sordariomycetes</taxon>
        <taxon>Sordariomycetidae</taxon>
        <taxon>Sordariales</taxon>
        <taxon>Lasiosphaeriaceae</taxon>
        <taxon>Apodospora</taxon>
    </lineage>
</organism>
<feature type="region of interest" description="Disordered" evidence="1">
    <location>
        <begin position="873"/>
        <end position="972"/>
    </location>
</feature>
<dbReference type="Proteomes" id="UP001283341">
    <property type="component" value="Unassembled WGS sequence"/>
</dbReference>
<feature type="compositionally biased region" description="Basic and acidic residues" evidence="1">
    <location>
        <begin position="954"/>
        <end position="963"/>
    </location>
</feature>
<name>A0AAE0LY96_9PEZI</name>
<evidence type="ECO:0000313" key="3">
    <source>
        <dbReference type="EMBL" id="KAK3312316.1"/>
    </source>
</evidence>
<gene>
    <name evidence="3" type="ORF">B0H66DRAFT_538610</name>
</gene>
<feature type="compositionally biased region" description="Polar residues" evidence="1">
    <location>
        <begin position="415"/>
        <end position="443"/>
    </location>
</feature>
<feature type="transmembrane region" description="Helical" evidence="2">
    <location>
        <begin position="980"/>
        <end position="996"/>
    </location>
</feature>
<feature type="compositionally biased region" description="Low complexity" evidence="1">
    <location>
        <begin position="304"/>
        <end position="317"/>
    </location>
</feature>
<evidence type="ECO:0000313" key="4">
    <source>
        <dbReference type="Proteomes" id="UP001283341"/>
    </source>
</evidence>
<feature type="transmembrane region" description="Helical" evidence="2">
    <location>
        <begin position="684"/>
        <end position="707"/>
    </location>
</feature>
<keyword evidence="4" id="KW-1185">Reference proteome</keyword>
<feature type="region of interest" description="Disordered" evidence="1">
    <location>
        <begin position="847"/>
        <end position="866"/>
    </location>
</feature>
<feature type="transmembrane region" description="Helical" evidence="2">
    <location>
        <begin position="555"/>
        <end position="577"/>
    </location>
</feature>
<dbReference type="AlphaFoldDB" id="A0AAE0LY96"/>
<proteinExistence type="predicted"/>
<keyword evidence="2" id="KW-1133">Transmembrane helix</keyword>
<accession>A0AAE0LY96</accession>
<sequence length="1145" mass="122366">MSLISILSIVQDSPTSTRPTSWAGGSRILGVADEQQFSSTIELLSPGELPKLPTPDHKPAPLRWPFFALLLTFILSLVGLVELAVRIFPPGLDSSGQESQGDILRRHDDGPVSAITQELHHPFLATPVTVPTQTLPPRRQLSGFQDATRLAGAQAALITPRAVATAHPPIESYHSDPTTYYPALATYAYDQLESRTYTPSDEELNTTCLSYEIRVIWTNIPTFALGDCRMIQMPIQGGAENAYGGWGGIASVAMFTCTIEEVKQLERSGLWEGWSRGCNTTTTTSSPISITTTTSEFDSLSSLSVTEPSTAESETTSPLLITSDTQGSSTQSSSTSPVLVVPQSSSSWSSVSASLVTTSTHSAGGGNSPGVVIVTMFGTSTDAAGRPVGAVFTPSSGDSTTVSWFLVQLSTLPGSAANPITTKSSMRDSPNTWAGPASQSLPQATADAGVSHETSTSSILPFGGITGSHTASSPRANITPGPADDPSTTAQVPSNPDDNTTPAGDHPSGVVFLSPADQKNSTTSSVSRSLHSPTSPPPKATGMPSYAVSVTGSEYLAGLFLPVLLTTLLTIPINILNSHIKLALPFRMLAKAGESGTGIPARDSVSMEPVSFLTAMWTSLRITRLPHRDPVSLIGSLLVVLSSCAVPLSAASIGINLSCSVFMVTNPVGETKVCFMRLGFENTTVRIVETLAVLMAVLVVCEAFLLVRWRTGVPGSAWNLAYITGILQNATTRRMFREITVDESRTKRSARKELFGALEMSLFSLRHYRNDRGAVQYGLVVENAQRRSPEGRVPDLEAAEEGDTTPIVPVERPNNTRIYSLAGPVDNSVEGSETDHSQEPSLLAVKSSEYRRESPMPEIASLAAASSPAEERASCCGAEGARDAGVEQPARTTEERKSHQHNLATPEAISPPALEPQGRRPQASQQVEMPTPAAGTKNTPAVNLSPRRRRSTPGRREASHHDPTTATATTRDTREGTTNIIFLLILLGILIIIIYYDTTVLDTPFERFMDSQSLGVKFLFSGTGVAVSFFWESTFQLTPFLLHRGCPPPEPINKRLLRPRPRRISPRSSSVSSRVRWGPIKNHADPATNHPVQFPTNVGGARDVHVGDGGHLVLHGRRAHHGYVHQGPVSPHTAGYNCRAGVLCL</sequence>
<reference evidence="3" key="1">
    <citation type="journal article" date="2023" name="Mol. Phylogenet. Evol.">
        <title>Genome-scale phylogeny and comparative genomics of the fungal order Sordariales.</title>
        <authorList>
            <person name="Hensen N."/>
            <person name="Bonometti L."/>
            <person name="Westerberg I."/>
            <person name="Brannstrom I.O."/>
            <person name="Guillou S."/>
            <person name="Cros-Aarteil S."/>
            <person name="Calhoun S."/>
            <person name="Haridas S."/>
            <person name="Kuo A."/>
            <person name="Mondo S."/>
            <person name="Pangilinan J."/>
            <person name="Riley R."/>
            <person name="LaButti K."/>
            <person name="Andreopoulos B."/>
            <person name="Lipzen A."/>
            <person name="Chen C."/>
            <person name="Yan M."/>
            <person name="Daum C."/>
            <person name="Ng V."/>
            <person name="Clum A."/>
            <person name="Steindorff A."/>
            <person name="Ohm R.A."/>
            <person name="Martin F."/>
            <person name="Silar P."/>
            <person name="Natvig D.O."/>
            <person name="Lalanne C."/>
            <person name="Gautier V."/>
            <person name="Ament-Velasquez S.L."/>
            <person name="Kruys A."/>
            <person name="Hutchinson M.I."/>
            <person name="Powell A.J."/>
            <person name="Barry K."/>
            <person name="Miller A.N."/>
            <person name="Grigoriev I.V."/>
            <person name="Debuchy R."/>
            <person name="Gladieux P."/>
            <person name="Hiltunen Thoren M."/>
            <person name="Johannesson H."/>
        </authorList>
    </citation>
    <scope>NUCLEOTIDE SEQUENCE</scope>
    <source>
        <strain evidence="3">CBS 118394</strain>
    </source>
</reference>
<feature type="region of interest" description="Disordered" evidence="1">
    <location>
        <begin position="299"/>
        <end position="339"/>
    </location>
</feature>
<protein>
    <submittedName>
        <fullName evidence="3">Uncharacterized protein</fullName>
    </submittedName>
</protein>
<feature type="region of interest" description="Disordered" evidence="1">
    <location>
        <begin position="786"/>
        <end position="842"/>
    </location>
</feature>
<feature type="compositionally biased region" description="Low complexity" evidence="1">
    <location>
        <begin position="328"/>
        <end position="339"/>
    </location>
</feature>
<feature type="compositionally biased region" description="Low complexity" evidence="1">
    <location>
        <begin position="521"/>
        <end position="533"/>
    </location>
</feature>
<comment type="caution">
    <text evidence="3">The sequence shown here is derived from an EMBL/GenBank/DDBJ whole genome shotgun (WGS) entry which is preliminary data.</text>
</comment>
<feature type="transmembrane region" description="Helical" evidence="2">
    <location>
        <begin position="631"/>
        <end position="664"/>
    </location>
</feature>
<keyword evidence="2" id="KW-0812">Transmembrane</keyword>